<evidence type="ECO:0000259" key="1">
    <source>
        <dbReference type="Pfam" id="PF06439"/>
    </source>
</evidence>
<protein>
    <recommendedName>
        <fullName evidence="1">3-keto-alpha-glucoside-1,2-lyase/3-keto-2-hydroxy-glucal hydratase domain-containing protein</fullName>
    </recommendedName>
</protein>
<feature type="non-terminal residue" evidence="2">
    <location>
        <position position="194"/>
    </location>
</feature>
<name>A0A5J4PAB0_9ZZZZ</name>
<dbReference type="AlphaFoldDB" id="A0A5J4PAB0"/>
<feature type="domain" description="3-keto-alpha-glucoside-1,2-lyase/3-keto-2-hydroxy-glucal hydratase" evidence="1">
    <location>
        <begin position="103"/>
        <end position="194"/>
    </location>
</feature>
<dbReference type="GO" id="GO:0016787">
    <property type="term" value="F:hydrolase activity"/>
    <property type="evidence" value="ECO:0007669"/>
    <property type="project" value="InterPro"/>
</dbReference>
<reference evidence="2" key="1">
    <citation type="submission" date="2019-03" db="EMBL/GenBank/DDBJ databases">
        <title>Single cell metagenomics reveals metabolic interactions within the superorganism composed of flagellate Streblomastix strix and complex community of Bacteroidetes bacteria on its surface.</title>
        <authorList>
            <person name="Treitli S.C."/>
            <person name="Kolisko M."/>
            <person name="Husnik F."/>
            <person name="Keeling P."/>
            <person name="Hampl V."/>
        </authorList>
    </citation>
    <scope>NUCLEOTIDE SEQUENCE</scope>
    <source>
        <strain evidence="2">STM</strain>
    </source>
</reference>
<dbReference type="Gene3D" id="2.60.120.560">
    <property type="entry name" value="Exo-inulinase, domain 1"/>
    <property type="match status" value="1"/>
</dbReference>
<organism evidence="2">
    <name type="scientific">termite gut metagenome</name>
    <dbReference type="NCBI Taxonomy" id="433724"/>
    <lineage>
        <taxon>unclassified sequences</taxon>
        <taxon>metagenomes</taxon>
        <taxon>organismal metagenomes</taxon>
    </lineage>
</organism>
<gene>
    <name evidence="2" type="ORF">EZS27_043019</name>
</gene>
<evidence type="ECO:0000313" key="2">
    <source>
        <dbReference type="EMBL" id="KAA6305329.1"/>
    </source>
</evidence>
<proteinExistence type="predicted"/>
<sequence length="194" mass="21928">RLRLTQALEFAQTTAQKNRILTLLGNTESYLGMLLAGQYLDKKELQQAAGLTVMNIALNNKAYTGKKVEELLNKVIGILDNPDADYQRQAIRKHLAERPKEEGFVSLFNGKDLTGWKGLVENPVKRAKMKPAELAKAKQKADERMRRDWKVDNNLLVFDGAGYDNLCTLKQYGDFEMYVDWNLDPLGHDADAGI</sequence>
<accession>A0A5J4PAB0</accession>
<comment type="caution">
    <text evidence="2">The sequence shown here is derived from an EMBL/GenBank/DDBJ whole genome shotgun (WGS) entry which is preliminary data.</text>
</comment>
<dbReference type="EMBL" id="SNRY01010786">
    <property type="protein sequence ID" value="KAA6305329.1"/>
    <property type="molecule type" value="Genomic_DNA"/>
</dbReference>
<dbReference type="Pfam" id="PF06439">
    <property type="entry name" value="3keto-disac_hyd"/>
    <property type="match status" value="1"/>
</dbReference>
<feature type="non-terminal residue" evidence="2">
    <location>
        <position position="1"/>
    </location>
</feature>
<dbReference type="InterPro" id="IPR010496">
    <property type="entry name" value="AL/BT2_dom"/>
</dbReference>